<evidence type="ECO:0000313" key="7">
    <source>
        <dbReference type="EMBL" id="GFR80852.1"/>
    </source>
</evidence>
<feature type="transmembrane region" description="Helical" evidence="6">
    <location>
        <begin position="380"/>
        <end position="397"/>
    </location>
</feature>
<dbReference type="PANTHER" id="PTHR43385">
    <property type="entry name" value="RIBOFLAVIN TRANSPORTER RIBJ"/>
    <property type="match status" value="1"/>
</dbReference>
<dbReference type="InterPro" id="IPR052983">
    <property type="entry name" value="MFS_Riboflavin_Transporter"/>
</dbReference>
<feature type="transmembrane region" description="Helical" evidence="6">
    <location>
        <begin position="318"/>
        <end position="337"/>
    </location>
</feature>
<feature type="transmembrane region" description="Helical" evidence="6">
    <location>
        <begin position="409"/>
        <end position="429"/>
    </location>
</feature>
<dbReference type="GO" id="GO:0022857">
    <property type="term" value="F:transmembrane transporter activity"/>
    <property type="evidence" value="ECO:0007669"/>
    <property type="project" value="InterPro"/>
</dbReference>
<comment type="subcellular location">
    <subcellularLocation>
        <location evidence="1">Membrane</location>
        <topology evidence="1">Multi-pass membrane protein</topology>
    </subcellularLocation>
</comment>
<dbReference type="GO" id="GO:0016020">
    <property type="term" value="C:membrane"/>
    <property type="evidence" value="ECO:0007669"/>
    <property type="project" value="UniProtKB-SubCell"/>
</dbReference>
<organism evidence="7 8">
    <name type="scientific">Elysia marginata</name>
    <dbReference type="NCBI Taxonomy" id="1093978"/>
    <lineage>
        <taxon>Eukaryota</taxon>
        <taxon>Metazoa</taxon>
        <taxon>Spiralia</taxon>
        <taxon>Lophotrochozoa</taxon>
        <taxon>Mollusca</taxon>
        <taxon>Gastropoda</taxon>
        <taxon>Heterobranchia</taxon>
        <taxon>Euthyneura</taxon>
        <taxon>Panpulmonata</taxon>
        <taxon>Sacoglossa</taxon>
        <taxon>Placobranchoidea</taxon>
        <taxon>Plakobranchidae</taxon>
        <taxon>Elysia</taxon>
    </lineage>
</organism>
<evidence type="ECO:0000256" key="3">
    <source>
        <dbReference type="ARBA" id="ARBA00022692"/>
    </source>
</evidence>
<keyword evidence="5 6" id="KW-0472">Membrane</keyword>
<evidence type="ECO:0000256" key="5">
    <source>
        <dbReference type="ARBA" id="ARBA00023136"/>
    </source>
</evidence>
<dbReference type="Pfam" id="PF07690">
    <property type="entry name" value="MFS_1"/>
    <property type="match status" value="1"/>
</dbReference>
<feature type="transmembrane region" description="Helical" evidence="6">
    <location>
        <begin position="41"/>
        <end position="65"/>
    </location>
</feature>
<evidence type="ECO:0000256" key="1">
    <source>
        <dbReference type="ARBA" id="ARBA00004141"/>
    </source>
</evidence>
<comment type="caution">
    <text evidence="7">The sequence shown here is derived from an EMBL/GenBank/DDBJ whole genome shotgun (WGS) entry which is preliminary data.</text>
</comment>
<name>A0AAV4G5U3_9GAST</name>
<feature type="transmembrane region" description="Helical" evidence="6">
    <location>
        <begin position="286"/>
        <end position="306"/>
    </location>
</feature>
<evidence type="ECO:0000256" key="2">
    <source>
        <dbReference type="ARBA" id="ARBA00022448"/>
    </source>
</evidence>
<dbReference type="Proteomes" id="UP000762676">
    <property type="component" value="Unassembled WGS sequence"/>
</dbReference>
<gene>
    <name evidence="7" type="ORF">ElyMa_002326500</name>
</gene>
<dbReference type="Gene3D" id="1.20.1250.20">
    <property type="entry name" value="MFS general substrate transporter like domains"/>
    <property type="match status" value="2"/>
</dbReference>
<feature type="transmembrane region" description="Helical" evidence="6">
    <location>
        <begin position="343"/>
        <end position="368"/>
    </location>
</feature>
<dbReference type="EMBL" id="BMAT01004793">
    <property type="protein sequence ID" value="GFR80852.1"/>
    <property type="molecule type" value="Genomic_DNA"/>
</dbReference>
<dbReference type="SUPFAM" id="SSF103473">
    <property type="entry name" value="MFS general substrate transporter"/>
    <property type="match status" value="1"/>
</dbReference>
<proteinExistence type="predicted"/>
<evidence type="ECO:0000256" key="6">
    <source>
        <dbReference type="SAM" id="Phobius"/>
    </source>
</evidence>
<evidence type="ECO:0000313" key="8">
    <source>
        <dbReference type="Proteomes" id="UP000762676"/>
    </source>
</evidence>
<keyword evidence="8" id="KW-1185">Reference proteome</keyword>
<dbReference type="AlphaFoldDB" id="A0AAV4G5U3"/>
<reference evidence="7 8" key="1">
    <citation type="journal article" date="2021" name="Elife">
        <title>Chloroplast acquisition without the gene transfer in kleptoplastic sea slugs, Plakobranchus ocellatus.</title>
        <authorList>
            <person name="Maeda T."/>
            <person name="Takahashi S."/>
            <person name="Yoshida T."/>
            <person name="Shimamura S."/>
            <person name="Takaki Y."/>
            <person name="Nagai Y."/>
            <person name="Toyoda A."/>
            <person name="Suzuki Y."/>
            <person name="Arimoto A."/>
            <person name="Ishii H."/>
            <person name="Satoh N."/>
            <person name="Nishiyama T."/>
            <person name="Hasebe M."/>
            <person name="Maruyama T."/>
            <person name="Minagawa J."/>
            <person name="Obokata J."/>
            <person name="Shigenobu S."/>
        </authorList>
    </citation>
    <scope>NUCLEOTIDE SEQUENCE [LARGE SCALE GENOMIC DNA]</scope>
</reference>
<accession>A0AAV4G5U3</accession>
<keyword evidence="2" id="KW-0813">Transport</keyword>
<dbReference type="InterPro" id="IPR011701">
    <property type="entry name" value="MFS"/>
</dbReference>
<keyword evidence="4 6" id="KW-1133">Transmembrane helix</keyword>
<dbReference type="InterPro" id="IPR036259">
    <property type="entry name" value="MFS_trans_sf"/>
</dbReference>
<evidence type="ECO:0000256" key="4">
    <source>
        <dbReference type="ARBA" id="ARBA00022989"/>
    </source>
</evidence>
<feature type="transmembrane region" description="Helical" evidence="6">
    <location>
        <begin position="127"/>
        <end position="148"/>
    </location>
</feature>
<feature type="transmembrane region" description="Helical" evidence="6">
    <location>
        <begin position="253"/>
        <end position="274"/>
    </location>
</feature>
<feature type="transmembrane region" description="Helical" evidence="6">
    <location>
        <begin position="12"/>
        <end position="35"/>
    </location>
</feature>
<keyword evidence="3 6" id="KW-0812">Transmembrane</keyword>
<feature type="transmembrane region" description="Helical" evidence="6">
    <location>
        <begin position="77"/>
        <end position="98"/>
    </location>
</feature>
<dbReference type="PANTHER" id="PTHR43385:SF1">
    <property type="entry name" value="RIBOFLAVIN TRANSPORTER RIBJ"/>
    <property type="match status" value="1"/>
</dbReference>
<protein>
    <submittedName>
        <fullName evidence="7">Oxalate:formate antiporter-like isoform X1</fullName>
    </submittedName>
</protein>
<sequence>MIFASPVERLLGIHLSILIGDILVSVAMLSGYFAIKEPLALTFLYGGLEGFCVGLVYSLMVKLLLQTMPDHGGLANGIMSAGPVFGAVLFVGMSFIVVNPHKAKPDLKFEKKVFFSDKDLINRVPDYFLVMGTMTACFTLIGAALMYFGNRESFKHDEEKARRESITPLNGGSEVQNNCKEAGNHEELPLQFTGARVYSNYIQEPNGETEFFGSIPSEGKIEESVSSHKSMDMKKPHAENDASPLEAIKTRRFWLVWLAYITSNHTHILFLNLYKQYGQRIIRDDKLFVTTGMISNVGLMIVRPLVGAASDKIGIRSTNVYLNASSCIFMCLMVVSLHTFPWFYLVFVAVEFVGVSPHTMLFSLLSAYEFGKTHCASNMGMIRFGNIVIVLLEPLFIDAIVEAIGWDWLFLTGSMASAVATLAIIALDWC</sequence>